<dbReference type="EMBL" id="LAZR01011389">
    <property type="protein sequence ID" value="KKM61964.1"/>
    <property type="molecule type" value="Genomic_DNA"/>
</dbReference>
<sequence length="101" mass="11275">MNKLLVTIALLLSSSVYAATPTPDELCDGWANKAKQYMEVRQNGTPIHEAMKMTIGNYSRGLMLRAFDEPVAARAEEKLSIIKTFSGIIKTECLENHKDMN</sequence>
<protein>
    <submittedName>
        <fullName evidence="1">Uncharacterized protein</fullName>
    </submittedName>
</protein>
<evidence type="ECO:0000313" key="1">
    <source>
        <dbReference type="EMBL" id="KKM61964.1"/>
    </source>
</evidence>
<gene>
    <name evidence="1" type="ORF">LCGC14_1526440</name>
</gene>
<organism evidence="1">
    <name type="scientific">marine sediment metagenome</name>
    <dbReference type="NCBI Taxonomy" id="412755"/>
    <lineage>
        <taxon>unclassified sequences</taxon>
        <taxon>metagenomes</taxon>
        <taxon>ecological metagenomes</taxon>
    </lineage>
</organism>
<dbReference type="AlphaFoldDB" id="A0A0F9IX09"/>
<proteinExistence type="predicted"/>
<accession>A0A0F9IX09</accession>
<name>A0A0F9IX09_9ZZZZ</name>
<comment type="caution">
    <text evidence="1">The sequence shown here is derived from an EMBL/GenBank/DDBJ whole genome shotgun (WGS) entry which is preliminary data.</text>
</comment>
<reference evidence="1" key="1">
    <citation type="journal article" date="2015" name="Nature">
        <title>Complex archaea that bridge the gap between prokaryotes and eukaryotes.</title>
        <authorList>
            <person name="Spang A."/>
            <person name="Saw J.H."/>
            <person name="Jorgensen S.L."/>
            <person name="Zaremba-Niedzwiedzka K."/>
            <person name="Martijn J."/>
            <person name="Lind A.E."/>
            <person name="van Eijk R."/>
            <person name="Schleper C."/>
            <person name="Guy L."/>
            <person name="Ettema T.J."/>
        </authorList>
    </citation>
    <scope>NUCLEOTIDE SEQUENCE</scope>
</reference>